<dbReference type="EMBL" id="BTRK01000003">
    <property type="protein sequence ID" value="GMR40324.1"/>
    <property type="molecule type" value="Genomic_DNA"/>
</dbReference>
<name>A0AAN5CES8_9BILA</name>
<dbReference type="Proteomes" id="UP001328107">
    <property type="component" value="Unassembled WGS sequence"/>
</dbReference>
<sequence>VMPQVHSTLFANIDVRKLEAVLIPPRVNSAVWRTCRLCADGFFSSIAKLFQLQYHSLASLRNGFGSLCLQLF</sequence>
<feature type="non-terminal residue" evidence="1">
    <location>
        <position position="72"/>
    </location>
</feature>
<protein>
    <submittedName>
        <fullName evidence="1">Uncharacterized protein</fullName>
    </submittedName>
</protein>
<reference evidence="2" key="1">
    <citation type="submission" date="2022-10" db="EMBL/GenBank/DDBJ databases">
        <title>Genome assembly of Pristionchus species.</title>
        <authorList>
            <person name="Yoshida K."/>
            <person name="Sommer R.J."/>
        </authorList>
    </citation>
    <scope>NUCLEOTIDE SEQUENCE [LARGE SCALE GENOMIC DNA]</scope>
    <source>
        <strain evidence="2">RS5460</strain>
    </source>
</reference>
<organism evidence="1 2">
    <name type="scientific">Pristionchus mayeri</name>
    <dbReference type="NCBI Taxonomy" id="1317129"/>
    <lineage>
        <taxon>Eukaryota</taxon>
        <taxon>Metazoa</taxon>
        <taxon>Ecdysozoa</taxon>
        <taxon>Nematoda</taxon>
        <taxon>Chromadorea</taxon>
        <taxon>Rhabditida</taxon>
        <taxon>Rhabditina</taxon>
        <taxon>Diplogasteromorpha</taxon>
        <taxon>Diplogasteroidea</taxon>
        <taxon>Neodiplogasteridae</taxon>
        <taxon>Pristionchus</taxon>
    </lineage>
</organism>
<proteinExistence type="predicted"/>
<evidence type="ECO:0000313" key="2">
    <source>
        <dbReference type="Proteomes" id="UP001328107"/>
    </source>
</evidence>
<keyword evidence="2" id="KW-1185">Reference proteome</keyword>
<comment type="caution">
    <text evidence="1">The sequence shown here is derived from an EMBL/GenBank/DDBJ whole genome shotgun (WGS) entry which is preliminary data.</text>
</comment>
<accession>A0AAN5CES8</accession>
<gene>
    <name evidence="1" type="ORF">PMAYCL1PPCAC_10519</name>
</gene>
<feature type="non-terminal residue" evidence="1">
    <location>
        <position position="1"/>
    </location>
</feature>
<evidence type="ECO:0000313" key="1">
    <source>
        <dbReference type="EMBL" id="GMR40324.1"/>
    </source>
</evidence>
<dbReference type="AlphaFoldDB" id="A0AAN5CES8"/>